<sequence length="199" mass="22087">MKFNKKVLAIILCSSISLTAVGCGSSNSSSDNTSSSQTEEKKESNVKKEDEGTYTLIEDRKNANIEQTQGPIKFTINSIKVSSFKPDEHFKDMYKNKDELICLELDTMLENSSDNVIDVIPISSKLVLQDNSQIELDSLKTKADTSSLQGKAKAPSKLVFYIPQSEVPNIVTLHCNAPADLNSESFQEFKPFKIDINLK</sequence>
<evidence type="ECO:0008006" key="5">
    <source>
        <dbReference type="Google" id="ProtNLM"/>
    </source>
</evidence>
<reference evidence="3" key="1">
    <citation type="submission" date="2022-12" db="EMBL/GenBank/DDBJ databases">
        <title>Peptostreptococcus.</title>
        <authorList>
            <person name="Lee S.H."/>
        </authorList>
    </citation>
    <scope>NUCLEOTIDE SEQUENCE</scope>
    <source>
        <strain evidence="3">CBA3647</strain>
    </source>
</reference>
<proteinExistence type="predicted"/>
<dbReference type="RefSeq" id="WP_269311934.1">
    <property type="nucleotide sequence ID" value="NZ_CP114052.1"/>
</dbReference>
<accession>A0ABY7JTE2</accession>
<dbReference type="PROSITE" id="PS51257">
    <property type="entry name" value="PROKAR_LIPOPROTEIN"/>
    <property type="match status" value="1"/>
</dbReference>
<feature type="compositionally biased region" description="Basic and acidic residues" evidence="1">
    <location>
        <begin position="38"/>
        <end position="53"/>
    </location>
</feature>
<protein>
    <recommendedName>
        <fullName evidence="5">DUF4352 domain-containing protein</fullName>
    </recommendedName>
</protein>
<dbReference type="Proteomes" id="UP001164187">
    <property type="component" value="Chromosome"/>
</dbReference>
<gene>
    <name evidence="3" type="ORF">O0R46_01975</name>
</gene>
<evidence type="ECO:0000256" key="1">
    <source>
        <dbReference type="SAM" id="MobiDB-lite"/>
    </source>
</evidence>
<keyword evidence="4" id="KW-1185">Reference proteome</keyword>
<evidence type="ECO:0000313" key="4">
    <source>
        <dbReference type="Proteomes" id="UP001164187"/>
    </source>
</evidence>
<organism evidence="3 4">
    <name type="scientific">Peptostreptococcus equinus</name>
    <dbReference type="NCBI Taxonomy" id="3003601"/>
    <lineage>
        <taxon>Bacteria</taxon>
        <taxon>Bacillati</taxon>
        <taxon>Bacillota</taxon>
        <taxon>Clostridia</taxon>
        <taxon>Peptostreptococcales</taxon>
        <taxon>Peptostreptococcaceae</taxon>
        <taxon>Peptostreptococcus</taxon>
    </lineage>
</organism>
<feature type="region of interest" description="Disordered" evidence="1">
    <location>
        <begin position="22"/>
        <end position="53"/>
    </location>
</feature>
<dbReference type="EMBL" id="CP114052">
    <property type="protein sequence ID" value="WAW15240.1"/>
    <property type="molecule type" value="Genomic_DNA"/>
</dbReference>
<keyword evidence="2" id="KW-0732">Signal</keyword>
<feature type="chain" id="PRO_5046526452" description="DUF4352 domain-containing protein" evidence="2">
    <location>
        <begin position="20"/>
        <end position="199"/>
    </location>
</feature>
<evidence type="ECO:0000256" key="2">
    <source>
        <dbReference type="SAM" id="SignalP"/>
    </source>
</evidence>
<name>A0ABY7JTE2_9FIRM</name>
<evidence type="ECO:0000313" key="3">
    <source>
        <dbReference type="EMBL" id="WAW15240.1"/>
    </source>
</evidence>
<feature type="signal peptide" evidence="2">
    <location>
        <begin position="1"/>
        <end position="19"/>
    </location>
</feature>
<feature type="compositionally biased region" description="Low complexity" evidence="1">
    <location>
        <begin position="25"/>
        <end position="37"/>
    </location>
</feature>